<evidence type="ECO:0000313" key="2">
    <source>
        <dbReference type="Proteomes" id="UP000254123"/>
    </source>
</evidence>
<dbReference type="Proteomes" id="UP000254123">
    <property type="component" value="Unassembled WGS sequence"/>
</dbReference>
<proteinExistence type="predicted"/>
<keyword evidence="2" id="KW-1185">Reference proteome</keyword>
<protein>
    <submittedName>
        <fullName evidence="1">Uncharacterized protein</fullName>
    </submittedName>
</protein>
<organism evidence="1 2">
    <name type="scientific">Psychrobacter phenylpyruvicus</name>
    <dbReference type="NCBI Taxonomy" id="29432"/>
    <lineage>
        <taxon>Bacteria</taxon>
        <taxon>Pseudomonadati</taxon>
        <taxon>Pseudomonadota</taxon>
        <taxon>Gammaproteobacteria</taxon>
        <taxon>Moraxellales</taxon>
        <taxon>Moraxellaceae</taxon>
        <taxon>Psychrobacter</taxon>
    </lineage>
</organism>
<reference evidence="1 2" key="1">
    <citation type="submission" date="2018-06" db="EMBL/GenBank/DDBJ databases">
        <authorList>
            <consortium name="Pathogen Informatics"/>
            <person name="Doyle S."/>
        </authorList>
    </citation>
    <scope>NUCLEOTIDE SEQUENCE [LARGE SCALE GENOMIC DNA]</scope>
    <source>
        <strain evidence="1 2">NCTC10526</strain>
    </source>
</reference>
<dbReference type="AlphaFoldDB" id="A0A379LPY9"/>
<dbReference type="RefSeq" id="WP_228707651.1">
    <property type="nucleotide sequence ID" value="NZ_UGVC01000009.1"/>
</dbReference>
<dbReference type="EMBL" id="UGVC01000009">
    <property type="protein sequence ID" value="SUD98952.1"/>
    <property type="molecule type" value="Genomic_DNA"/>
</dbReference>
<accession>A0A379LPY9</accession>
<gene>
    <name evidence="1" type="ORF">NCTC10526_02941</name>
</gene>
<evidence type="ECO:0000313" key="1">
    <source>
        <dbReference type="EMBL" id="SUD98952.1"/>
    </source>
</evidence>
<sequence length="233" mass="26329">MSASEDVDVHFVNTYVKIGWRALFAREVHLRDADIETIVIENRLPPSGDPFQYKEYELPVNLRFDKARINRIIYNQAGREPVEVTDIKADDLYWVGTQIKLGRGNLQYSDLVKIENLKGIVTLEGNYPLDLSGLVTVKSLDKVYIDPIEVEAVGSVKRTYGKLRSKYNNSNVRGVFTVQGLDDNAPFEAKLNWDEIDLPYAEGQDIRLQNGLATASGVLSDIELRINSRLLAQ</sequence>
<name>A0A379LPY9_9GAMM</name>